<reference evidence="1 2" key="1">
    <citation type="submission" date="2019-07" db="EMBL/GenBank/DDBJ databases">
        <title>De Novo Assembly of kiwifruit Actinidia rufa.</title>
        <authorList>
            <person name="Sugita-Konishi S."/>
            <person name="Sato K."/>
            <person name="Mori E."/>
            <person name="Abe Y."/>
            <person name="Kisaki G."/>
            <person name="Hamano K."/>
            <person name="Suezawa K."/>
            <person name="Otani M."/>
            <person name="Fukuda T."/>
            <person name="Manabe T."/>
            <person name="Gomi K."/>
            <person name="Tabuchi M."/>
            <person name="Akimitsu K."/>
            <person name="Kataoka I."/>
        </authorList>
    </citation>
    <scope>NUCLEOTIDE SEQUENCE [LARGE SCALE GENOMIC DNA]</scope>
    <source>
        <strain evidence="2">cv. Fuchu</strain>
    </source>
</reference>
<gene>
    <name evidence="1" type="ORF">Acr_22g0006920</name>
</gene>
<name>A0A7J0GKP8_9ERIC</name>
<accession>A0A7J0GKP8</accession>
<organism evidence="1 2">
    <name type="scientific">Actinidia rufa</name>
    <dbReference type="NCBI Taxonomy" id="165716"/>
    <lineage>
        <taxon>Eukaryota</taxon>
        <taxon>Viridiplantae</taxon>
        <taxon>Streptophyta</taxon>
        <taxon>Embryophyta</taxon>
        <taxon>Tracheophyta</taxon>
        <taxon>Spermatophyta</taxon>
        <taxon>Magnoliopsida</taxon>
        <taxon>eudicotyledons</taxon>
        <taxon>Gunneridae</taxon>
        <taxon>Pentapetalae</taxon>
        <taxon>asterids</taxon>
        <taxon>Ericales</taxon>
        <taxon>Actinidiaceae</taxon>
        <taxon>Actinidia</taxon>
    </lineage>
</organism>
<evidence type="ECO:0000313" key="2">
    <source>
        <dbReference type="Proteomes" id="UP000585474"/>
    </source>
</evidence>
<sequence>MEPGAMEHLMKLINDMSVKIDQLQDEVRTSHVWLGALEESMQQTPHTPQGENFCMGGNREGHKSHLDQITMIILIQGTPKFSNDWFSEIDHFFDWHKLSNDKKVRFAQMKLIGRAKLSWQTIEQLLARRNQPAITDWVETKEKLKEKYLPLSYQAIKVSWRFRSGKAIGHPASHCPQRALLIDEVCAHQEGIVIPEQVMFRTVTMLKTWR</sequence>
<keyword evidence="2" id="KW-1185">Reference proteome</keyword>
<dbReference type="EMBL" id="BJWL01000022">
    <property type="protein sequence ID" value="GFZ11294.1"/>
    <property type="molecule type" value="Genomic_DNA"/>
</dbReference>
<evidence type="ECO:0008006" key="3">
    <source>
        <dbReference type="Google" id="ProtNLM"/>
    </source>
</evidence>
<proteinExistence type="predicted"/>
<dbReference type="Proteomes" id="UP000585474">
    <property type="component" value="Unassembled WGS sequence"/>
</dbReference>
<comment type="caution">
    <text evidence="1">The sequence shown here is derived from an EMBL/GenBank/DDBJ whole genome shotgun (WGS) entry which is preliminary data.</text>
</comment>
<evidence type="ECO:0000313" key="1">
    <source>
        <dbReference type="EMBL" id="GFZ11294.1"/>
    </source>
</evidence>
<dbReference type="OrthoDB" id="786614at2759"/>
<dbReference type="AlphaFoldDB" id="A0A7J0GKP8"/>
<protein>
    <recommendedName>
        <fullName evidence="3">Retrotransposon gag domain-containing protein</fullName>
    </recommendedName>
</protein>